<protein>
    <submittedName>
        <fullName evidence="1">Uncharacterized protein</fullName>
    </submittedName>
</protein>
<gene>
    <name evidence="1" type="ORF">G2W53_006890</name>
</gene>
<dbReference type="EMBL" id="JAAIUW010000003">
    <property type="protein sequence ID" value="KAF7838408.1"/>
    <property type="molecule type" value="Genomic_DNA"/>
</dbReference>
<proteinExistence type="predicted"/>
<sequence length="40" mass="4240">MDVLGTVSYRGYGTVSWELAGCWLAAANGMAMGGRKEKCV</sequence>
<reference evidence="1" key="1">
    <citation type="submission" date="2020-09" db="EMBL/GenBank/DDBJ databases">
        <title>Genome-Enabled Discovery of Anthraquinone Biosynthesis in Senna tora.</title>
        <authorList>
            <person name="Kang S.-H."/>
            <person name="Pandey R.P."/>
            <person name="Lee C.-M."/>
            <person name="Sim J.-S."/>
            <person name="Jeong J.-T."/>
            <person name="Choi B.-S."/>
            <person name="Jung M."/>
            <person name="Ginzburg D."/>
            <person name="Zhao K."/>
            <person name="Won S.Y."/>
            <person name="Oh T.-J."/>
            <person name="Yu Y."/>
            <person name="Kim N.-H."/>
            <person name="Lee O.R."/>
            <person name="Lee T.-H."/>
            <person name="Bashyal P."/>
            <person name="Kim T.-S."/>
            <person name="Lee W.-H."/>
            <person name="Kawkins C."/>
            <person name="Kim C.-K."/>
            <person name="Kim J.S."/>
            <person name="Ahn B.O."/>
            <person name="Rhee S.Y."/>
            <person name="Sohng J.K."/>
        </authorList>
    </citation>
    <scope>NUCLEOTIDE SEQUENCE</scope>
    <source>
        <tissue evidence="1">Leaf</tissue>
    </source>
</reference>
<comment type="caution">
    <text evidence="1">The sequence shown here is derived from an EMBL/GenBank/DDBJ whole genome shotgun (WGS) entry which is preliminary data.</text>
</comment>
<dbReference type="AlphaFoldDB" id="A0A834X6N0"/>
<organism evidence="1 2">
    <name type="scientific">Senna tora</name>
    <dbReference type="NCBI Taxonomy" id="362788"/>
    <lineage>
        <taxon>Eukaryota</taxon>
        <taxon>Viridiplantae</taxon>
        <taxon>Streptophyta</taxon>
        <taxon>Embryophyta</taxon>
        <taxon>Tracheophyta</taxon>
        <taxon>Spermatophyta</taxon>
        <taxon>Magnoliopsida</taxon>
        <taxon>eudicotyledons</taxon>
        <taxon>Gunneridae</taxon>
        <taxon>Pentapetalae</taxon>
        <taxon>rosids</taxon>
        <taxon>fabids</taxon>
        <taxon>Fabales</taxon>
        <taxon>Fabaceae</taxon>
        <taxon>Caesalpinioideae</taxon>
        <taxon>Cassia clade</taxon>
        <taxon>Senna</taxon>
    </lineage>
</organism>
<dbReference type="Proteomes" id="UP000634136">
    <property type="component" value="Unassembled WGS sequence"/>
</dbReference>
<accession>A0A834X6N0</accession>
<keyword evidence="2" id="KW-1185">Reference proteome</keyword>
<name>A0A834X6N0_9FABA</name>
<evidence type="ECO:0000313" key="1">
    <source>
        <dbReference type="EMBL" id="KAF7838408.1"/>
    </source>
</evidence>
<evidence type="ECO:0000313" key="2">
    <source>
        <dbReference type="Proteomes" id="UP000634136"/>
    </source>
</evidence>